<keyword evidence="2" id="KW-0288">FMN</keyword>
<keyword evidence="3" id="KW-0157">Chromophore</keyword>
<dbReference type="CDD" id="cd00130">
    <property type="entry name" value="PAS"/>
    <property type="match status" value="1"/>
</dbReference>
<evidence type="ECO:0000256" key="1">
    <source>
        <dbReference type="ARBA" id="ARBA00022630"/>
    </source>
</evidence>
<evidence type="ECO:0000259" key="4">
    <source>
        <dbReference type="PROSITE" id="PS50112"/>
    </source>
</evidence>
<dbReference type="InterPro" id="IPR000014">
    <property type="entry name" value="PAS"/>
</dbReference>
<name>A0A6M0IIP0_9BACT</name>
<reference evidence="5 6" key="1">
    <citation type="submission" date="2020-02" db="EMBL/GenBank/DDBJ databases">
        <title>Draft genome sequence of two Spirosoma agri KCTC 52727 and Spirosoma terrae KCTC 52035.</title>
        <authorList>
            <person name="Rojas J."/>
            <person name="Ambika Manirajan B."/>
            <person name="Ratering S."/>
            <person name="Suarez C."/>
            <person name="Schnell S."/>
        </authorList>
    </citation>
    <scope>NUCLEOTIDE SEQUENCE [LARGE SCALE GENOMIC DNA]</scope>
    <source>
        <strain evidence="5 6">KCTC 52727</strain>
    </source>
</reference>
<dbReference type="PROSITE" id="PS50112">
    <property type="entry name" value="PAS"/>
    <property type="match status" value="1"/>
</dbReference>
<comment type="caution">
    <text evidence="5">The sequence shown here is derived from an EMBL/GenBank/DDBJ whole genome shotgun (WGS) entry which is preliminary data.</text>
</comment>
<dbReference type="Gene3D" id="3.30.450.20">
    <property type="entry name" value="PAS domain"/>
    <property type="match status" value="1"/>
</dbReference>
<dbReference type="Proteomes" id="UP000477386">
    <property type="component" value="Unassembled WGS sequence"/>
</dbReference>
<organism evidence="5 6">
    <name type="scientific">Spirosoma agri</name>
    <dbReference type="NCBI Taxonomy" id="1987381"/>
    <lineage>
        <taxon>Bacteria</taxon>
        <taxon>Pseudomonadati</taxon>
        <taxon>Bacteroidota</taxon>
        <taxon>Cytophagia</taxon>
        <taxon>Cytophagales</taxon>
        <taxon>Cytophagaceae</taxon>
        <taxon>Spirosoma</taxon>
    </lineage>
</organism>
<accession>A0A6M0IIP0</accession>
<dbReference type="AlphaFoldDB" id="A0A6M0IIP0"/>
<dbReference type="PANTHER" id="PTHR47429">
    <property type="entry name" value="PROTEIN TWIN LOV 1"/>
    <property type="match status" value="1"/>
</dbReference>
<dbReference type="EMBL" id="JAAGNZ010000001">
    <property type="protein sequence ID" value="NEU66853.1"/>
    <property type="molecule type" value="Genomic_DNA"/>
</dbReference>
<protein>
    <submittedName>
        <fullName evidence="5">PAS domain-containing protein</fullName>
    </submittedName>
</protein>
<keyword evidence="1" id="KW-0285">Flavoprotein</keyword>
<dbReference type="InterPro" id="IPR035965">
    <property type="entry name" value="PAS-like_dom_sf"/>
</dbReference>
<evidence type="ECO:0000256" key="2">
    <source>
        <dbReference type="ARBA" id="ARBA00022643"/>
    </source>
</evidence>
<dbReference type="SUPFAM" id="SSF55785">
    <property type="entry name" value="PYP-like sensor domain (PAS domain)"/>
    <property type="match status" value="1"/>
</dbReference>
<dbReference type="NCBIfam" id="TIGR00229">
    <property type="entry name" value="sensory_box"/>
    <property type="match status" value="1"/>
</dbReference>
<evidence type="ECO:0000313" key="6">
    <source>
        <dbReference type="Proteomes" id="UP000477386"/>
    </source>
</evidence>
<evidence type="ECO:0000313" key="5">
    <source>
        <dbReference type="EMBL" id="NEU66853.1"/>
    </source>
</evidence>
<evidence type="ECO:0000256" key="3">
    <source>
        <dbReference type="ARBA" id="ARBA00022991"/>
    </source>
</evidence>
<sequence>MDFCGVYDKQLSKQPQPVFTTPLWGGWEFRPKPDLLAGTAGWMALAKSHDWDLPAAIRHDLLSGDWAVVVTDLQQIIQYVNPQFERMTGYGSHETVGRRPDFLQGTSTDPVSKQRIRKGLERKKIVIERVLNYRKNQDAYWCHIVIRPIVNRQKQIVNFIAFEQETEFDESVIGH</sequence>
<proteinExistence type="predicted"/>
<feature type="domain" description="PAS" evidence="4">
    <location>
        <begin position="68"/>
        <end position="123"/>
    </location>
</feature>
<gene>
    <name evidence="5" type="ORF">GK091_08160</name>
</gene>
<dbReference type="Pfam" id="PF13426">
    <property type="entry name" value="PAS_9"/>
    <property type="match status" value="1"/>
</dbReference>
<keyword evidence="6" id="KW-1185">Reference proteome</keyword>
<dbReference type="PANTHER" id="PTHR47429:SF2">
    <property type="entry name" value="PROTEIN TWIN LOV 1"/>
    <property type="match status" value="1"/>
</dbReference>